<evidence type="ECO:0000259" key="1">
    <source>
        <dbReference type="Pfam" id="PF08241"/>
    </source>
</evidence>
<organism evidence="2 3">
    <name type="scientific">Sphingomonas kyungheensis</name>
    <dbReference type="NCBI Taxonomy" id="1069987"/>
    <lineage>
        <taxon>Bacteria</taxon>
        <taxon>Pseudomonadati</taxon>
        <taxon>Pseudomonadota</taxon>
        <taxon>Alphaproteobacteria</taxon>
        <taxon>Sphingomonadales</taxon>
        <taxon>Sphingomonadaceae</taxon>
        <taxon>Sphingomonas</taxon>
    </lineage>
</organism>
<keyword evidence="3" id="KW-1185">Reference proteome</keyword>
<reference evidence="2 3" key="1">
    <citation type="journal article" date="2013" name="Int. J. Syst. Evol. Microbiol.">
        <title>Sphingomonas kyungheensis sp. nov., a bacterium with ginsenoside-converting activity isolated from soil of a ginseng field.</title>
        <authorList>
            <person name="Son H.M."/>
            <person name="Yang J.E."/>
            <person name="Park Y."/>
            <person name="Han C.K."/>
            <person name="Kim S.G."/>
            <person name="Kook M."/>
            <person name="Yi T.H."/>
        </authorList>
    </citation>
    <scope>NUCLEOTIDE SEQUENCE [LARGE SCALE GENOMIC DNA]</scope>
    <source>
        <strain evidence="2 3">LMG 26582</strain>
    </source>
</reference>
<dbReference type="SUPFAM" id="SSF53335">
    <property type="entry name" value="S-adenosyl-L-methionine-dependent methyltransferases"/>
    <property type="match status" value="1"/>
</dbReference>
<protein>
    <submittedName>
        <fullName evidence="2">Methyltransferase domain-containing protein</fullName>
    </submittedName>
</protein>
<dbReference type="RefSeq" id="WP_336545283.1">
    <property type="nucleotide sequence ID" value="NZ_JBBBDM010000003.1"/>
</dbReference>
<keyword evidence="2" id="KW-0808">Transferase</keyword>
<comment type="caution">
    <text evidence="2">The sequence shown here is derived from an EMBL/GenBank/DDBJ whole genome shotgun (WGS) entry which is preliminary data.</text>
</comment>
<gene>
    <name evidence="2" type="ORF">V8201_10775</name>
</gene>
<evidence type="ECO:0000313" key="3">
    <source>
        <dbReference type="Proteomes" id="UP001367771"/>
    </source>
</evidence>
<dbReference type="PANTHER" id="PTHR43036">
    <property type="entry name" value="OSJNBB0011N17.9 PROTEIN"/>
    <property type="match status" value="1"/>
</dbReference>
<keyword evidence="2" id="KW-0489">Methyltransferase</keyword>
<name>A0ABU8H3I0_9SPHN</name>
<feature type="domain" description="Methyltransferase type 11" evidence="1">
    <location>
        <begin position="83"/>
        <end position="146"/>
    </location>
</feature>
<accession>A0ABU8H3I0</accession>
<dbReference type="InterPro" id="IPR013216">
    <property type="entry name" value="Methyltransf_11"/>
</dbReference>
<dbReference type="Proteomes" id="UP001367771">
    <property type="component" value="Unassembled WGS sequence"/>
</dbReference>
<dbReference type="EMBL" id="JBBBDM010000003">
    <property type="protein sequence ID" value="MEI5687560.1"/>
    <property type="molecule type" value="Genomic_DNA"/>
</dbReference>
<dbReference type="Gene3D" id="3.40.50.150">
    <property type="entry name" value="Vaccinia Virus protein VP39"/>
    <property type="match status" value="1"/>
</dbReference>
<proteinExistence type="predicted"/>
<sequence length="207" mass="22800">MSDAEELGLPAHAFDKQDDGGDLAFYADPRLVTHIDAGAIAALTRHYAALLAPGDRVLDLMSSWISHLPETLDLDVVGHGMNAAELAANPRLSRWFVQDLNRDARLTEPDDNFDAVLICVGVQYLQRPLTVFRELRRLLRPGGMVVASYSNRCFPTKAVAVWRHLDMEGQAALIRLYMETAGFHDIRPLVLADGRSGDPLIAVDGRA</sequence>
<dbReference type="PANTHER" id="PTHR43036:SF2">
    <property type="entry name" value="OS04G0481300 PROTEIN"/>
    <property type="match status" value="1"/>
</dbReference>
<evidence type="ECO:0000313" key="2">
    <source>
        <dbReference type="EMBL" id="MEI5687560.1"/>
    </source>
</evidence>
<dbReference type="InterPro" id="IPR029063">
    <property type="entry name" value="SAM-dependent_MTases_sf"/>
</dbReference>
<dbReference type="GO" id="GO:0008168">
    <property type="term" value="F:methyltransferase activity"/>
    <property type="evidence" value="ECO:0007669"/>
    <property type="project" value="UniProtKB-KW"/>
</dbReference>
<dbReference type="GO" id="GO:0032259">
    <property type="term" value="P:methylation"/>
    <property type="evidence" value="ECO:0007669"/>
    <property type="project" value="UniProtKB-KW"/>
</dbReference>
<dbReference type="Pfam" id="PF08241">
    <property type="entry name" value="Methyltransf_11"/>
    <property type="match status" value="1"/>
</dbReference>